<sequence>MTGMLYQAKIGDGFKKKGLNRRGTFFKTPKEAVSEALALKESIDQTYKNGIEWDYNGKMTGSVKKVKILRGFLNGDRESEPFYLQILTVKKEKSSAVTPKKPKTVTTKDKKVLDKVMELLK</sequence>
<dbReference type="Proteomes" id="UP000799092">
    <property type="component" value="Unassembled WGS sequence"/>
</dbReference>
<dbReference type="AlphaFoldDB" id="A0A6A8D8N1"/>
<protein>
    <submittedName>
        <fullName evidence="1">Uncharacterized protein</fullName>
    </submittedName>
</protein>
<evidence type="ECO:0000313" key="2">
    <source>
        <dbReference type="Proteomes" id="UP000799092"/>
    </source>
</evidence>
<accession>A0A6A8D8N1</accession>
<dbReference type="RefSeq" id="WP_153735780.1">
    <property type="nucleotide sequence ID" value="NZ_WJNG01000004.1"/>
</dbReference>
<evidence type="ECO:0000313" key="1">
    <source>
        <dbReference type="EMBL" id="MRH42115.1"/>
    </source>
</evidence>
<dbReference type="OrthoDB" id="2872327at2"/>
<keyword evidence="2" id="KW-1185">Reference proteome</keyword>
<gene>
    <name evidence="1" type="ORF">GH741_05425</name>
</gene>
<organism evidence="1 2">
    <name type="scientific">Aquibacillus halophilus</name>
    <dbReference type="NCBI Taxonomy" id="930132"/>
    <lineage>
        <taxon>Bacteria</taxon>
        <taxon>Bacillati</taxon>
        <taxon>Bacillota</taxon>
        <taxon>Bacilli</taxon>
        <taxon>Bacillales</taxon>
        <taxon>Bacillaceae</taxon>
        <taxon>Aquibacillus</taxon>
    </lineage>
</organism>
<reference evidence="1" key="1">
    <citation type="submission" date="2019-11" db="EMBL/GenBank/DDBJ databases">
        <authorList>
            <person name="Li J."/>
        </authorList>
    </citation>
    <scope>NUCLEOTIDE SEQUENCE</scope>
    <source>
        <strain evidence="1">B6B</strain>
    </source>
</reference>
<name>A0A6A8D8N1_9BACI</name>
<dbReference type="EMBL" id="WJNG01000004">
    <property type="protein sequence ID" value="MRH42115.1"/>
    <property type="molecule type" value="Genomic_DNA"/>
</dbReference>
<proteinExistence type="predicted"/>
<comment type="caution">
    <text evidence="1">The sequence shown here is derived from an EMBL/GenBank/DDBJ whole genome shotgun (WGS) entry which is preliminary data.</text>
</comment>